<evidence type="ECO:0000256" key="2">
    <source>
        <dbReference type="SAM" id="SignalP"/>
    </source>
</evidence>
<dbReference type="RefSeq" id="WP_280109173.1">
    <property type="nucleotide sequence ID" value="NZ_CP122994.1"/>
</dbReference>
<keyword evidence="2" id="KW-0732">Signal</keyword>
<organism evidence="3 4">
    <name type="scientific">Mycolicibacterium aubagnense</name>
    <dbReference type="NCBI Taxonomy" id="319707"/>
    <lineage>
        <taxon>Bacteria</taxon>
        <taxon>Bacillati</taxon>
        <taxon>Actinomycetota</taxon>
        <taxon>Actinomycetes</taxon>
        <taxon>Mycobacteriales</taxon>
        <taxon>Mycobacteriaceae</taxon>
        <taxon>Mycolicibacterium</taxon>
    </lineage>
</organism>
<accession>A0ABN5YXE5</accession>
<protein>
    <submittedName>
        <fullName evidence="3">Uncharacterized protein</fullName>
    </submittedName>
</protein>
<dbReference type="Proteomes" id="UP000465609">
    <property type="component" value="Chromosome"/>
</dbReference>
<evidence type="ECO:0000313" key="3">
    <source>
        <dbReference type="EMBL" id="BBX85424.1"/>
    </source>
</evidence>
<keyword evidence="4" id="KW-1185">Reference proteome</keyword>
<proteinExistence type="predicted"/>
<sequence length="393" mass="40114">MAVVAAVFLMMSSGGVVNVDTAAADPAAPAPTPPIPVPVPRPMPADPGRVNPIGGARVSSTTPQGETAGMERPLAAQGERSAVTVPMWAKDGIFVPTAHPNRQLAIHLPGELGLGPAAWTADGGAIYGSNDVDYQVIPFAGGGTDITITRKTVFSGSTYPIGVKLPGATHLRQGINTVLVETDAAPGNPARVIGTFSIPTAFDANHAELSVTPTLGPGFPPGQSNLTIDLGPANVFAFPVTIALSYRASDIPTTGALSPDWAGLPPGTRAPIDVITKPANYVIDPTGAHRPDGVDPALYAQRHSGNCQGGPNQYAAGDGRAADFVASCQTQQLCLAGTPAHTSVDSCNDRLLANMSAQCVAVFGTTGEDYNACIRTASDEVAWAKANMAGGPE</sequence>
<name>A0ABN5YXE5_9MYCO</name>
<evidence type="ECO:0000313" key="4">
    <source>
        <dbReference type="Proteomes" id="UP000465609"/>
    </source>
</evidence>
<gene>
    <name evidence="3" type="ORF">MAUB_32970</name>
</gene>
<reference evidence="3 4" key="1">
    <citation type="journal article" date="2019" name="Emerg. Microbes Infect.">
        <title>Comprehensive subspecies identification of 175 nontuberculous mycobacteria species based on 7547 genomic profiles.</title>
        <authorList>
            <person name="Matsumoto Y."/>
            <person name="Kinjo T."/>
            <person name="Motooka D."/>
            <person name="Nabeya D."/>
            <person name="Jung N."/>
            <person name="Uechi K."/>
            <person name="Horii T."/>
            <person name="Iida T."/>
            <person name="Fujita J."/>
            <person name="Nakamura S."/>
        </authorList>
    </citation>
    <scope>NUCLEOTIDE SEQUENCE [LARGE SCALE GENOMIC DNA]</scope>
    <source>
        <strain evidence="3 4">JCM 15296</strain>
    </source>
</reference>
<dbReference type="EMBL" id="AP022577">
    <property type="protein sequence ID" value="BBX85424.1"/>
    <property type="molecule type" value="Genomic_DNA"/>
</dbReference>
<feature type="region of interest" description="Disordered" evidence="1">
    <location>
        <begin position="49"/>
        <end position="77"/>
    </location>
</feature>
<feature type="signal peptide" evidence="2">
    <location>
        <begin position="1"/>
        <end position="18"/>
    </location>
</feature>
<feature type="chain" id="PRO_5045986129" evidence="2">
    <location>
        <begin position="19"/>
        <end position="393"/>
    </location>
</feature>
<evidence type="ECO:0000256" key="1">
    <source>
        <dbReference type="SAM" id="MobiDB-lite"/>
    </source>
</evidence>